<dbReference type="Gene3D" id="3.90.190.20">
    <property type="entry name" value="Mur ligase, C-terminal domain"/>
    <property type="match status" value="1"/>
</dbReference>
<evidence type="ECO:0000256" key="3">
    <source>
        <dbReference type="ARBA" id="ARBA00022840"/>
    </source>
</evidence>
<dbReference type="GO" id="GO:0005524">
    <property type="term" value="F:ATP binding"/>
    <property type="evidence" value="ECO:0007669"/>
    <property type="project" value="UniProtKB-KW"/>
</dbReference>
<dbReference type="Pfam" id="PF02875">
    <property type="entry name" value="Mur_ligase_C"/>
    <property type="match status" value="1"/>
</dbReference>
<dbReference type="PANTHER" id="PTHR43024:SF1">
    <property type="entry name" value="UDP-N-ACETYLMURAMOYL-TRIPEPTIDE--D-ALANYL-D-ALANINE LIGASE"/>
    <property type="match status" value="1"/>
</dbReference>
<keyword evidence="2" id="KW-0547">Nucleotide-binding</keyword>
<accession>A0A0U5BKS5</accession>
<evidence type="ECO:0000313" key="5">
    <source>
        <dbReference type="EMBL" id="BAU32149.1"/>
    </source>
</evidence>
<organism evidence="5 6">
    <name type="scientific">Microcella alkaliphila</name>
    <dbReference type="NCBI Taxonomy" id="279828"/>
    <lineage>
        <taxon>Bacteria</taxon>
        <taxon>Bacillati</taxon>
        <taxon>Actinomycetota</taxon>
        <taxon>Actinomycetes</taxon>
        <taxon>Micrococcales</taxon>
        <taxon>Microbacteriaceae</taxon>
        <taxon>Microcella</taxon>
    </lineage>
</organism>
<dbReference type="KEGG" id="malk:MalAC0309_1292"/>
<reference evidence="6" key="1">
    <citation type="submission" date="2015-12" db="EMBL/GenBank/DDBJ databases">
        <authorList>
            <person name="Shamseldin A."/>
            <person name="Moawad H."/>
            <person name="Abd El-Rahim W.M."/>
            <person name="Sadowsky M.J."/>
        </authorList>
    </citation>
    <scope>NUCLEOTIDE SEQUENCE [LARGE SCALE GENOMIC DNA]</scope>
    <source>
        <strain evidence="6">JAM AC0309</strain>
    </source>
</reference>
<feature type="domain" description="Mur ligase C-terminal" evidence="4">
    <location>
        <begin position="70"/>
        <end position="198"/>
    </location>
</feature>
<name>A0A0U5BKS5_9MICO</name>
<gene>
    <name evidence="5" type="ORF">MalAC0309_1292</name>
</gene>
<dbReference type="EMBL" id="AP017315">
    <property type="protein sequence ID" value="BAU32149.1"/>
    <property type="molecule type" value="Genomic_DNA"/>
</dbReference>
<evidence type="ECO:0000256" key="1">
    <source>
        <dbReference type="ARBA" id="ARBA00022598"/>
    </source>
</evidence>
<dbReference type="AlphaFoldDB" id="A0A0U5BKS5"/>
<proteinExistence type="predicted"/>
<protein>
    <submittedName>
        <fullName evidence="5">UDP-N-acetylmuramoyl-tripeptide--D-alanyl-D-alan ine ligase</fullName>
    </submittedName>
</protein>
<dbReference type="Proteomes" id="UP000218965">
    <property type="component" value="Chromosome"/>
</dbReference>
<dbReference type="InterPro" id="IPR051046">
    <property type="entry name" value="MurCDEF_CellWall_CoF430Synth"/>
</dbReference>
<keyword evidence="3" id="KW-0067">ATP-binding</keyword>
<keyword evidence="1 5" id="KW-0436">Ligase</keyword>
<evidence type="ECO:0000256" key="2">
    <source>
        <dbReference type="ARBA" id="ARBA00022741"/>
    </source>
</evidence>
<dbReference type="GO" id="GO:0016881">
    <property type="term" value="F:acid-amino acid ligase activity"/>
    <property type="evidence" value="ECO:0007669"/>
    <property type="project" value="InterPro"/>
</dbReference>
<dbReference type="PANTHER" id="PTHR43024">
    <property type="entry name" value="UDP-N-ACETYLMURAMOYL-TRIPEPTIDE--D-ALANYL-D-ALANINE LIGASE"/>
    <property type="match status" value="1"/>
</dbReference>
<dbReference type="InterPro" id="IPR004101">
    <property type="entry name" value="Mur_ligase_C"/>
</dbReference>
<dbReference type="SUPFAM" id="SSF53244">
    <property type="entry name" value="MurD-like peptide ligases, peptide-binding domain"/>
    <property type="match status" value="1"/>
</dbReference>
<dbReference type="InterPro" id="IPR036615">
    <property type="entry name" value="Mur_ligase_C_dom_sf"/>
</dbReference>
<evidence type="ECO:0000313" key="6">
    <source>
        <dbReference type="Proteomes" id="UP000218965"/>
    </source>
</evidence>
<sequence>MALMVDDIIVSRAGTLVHVRHGDKRAEVLIDALGETAVDSAIQAMDARLAAGATLADALGAATSIRDVPRRCARIAAPGELLVLDDRDAVTAAEVRRSLQVLAGLTRGTSARSFAVVGELDTEPADWFEAHDALGRIVVRLDVSQLVVIGHGARHLHNAAGLEGSWDGESLLVDTVDEAYAGLRDRVRAGDIVLVTGGGRTDLGPLVDRLIGAAA</sequence>
<reference evidence="5 6" key="2">
    <citation type="submission" date="2016-01" db="EMBL/GenBank/DDBJ databases">
        <title>Microcella alkaliphila JAM AC0309 whole genome shotgun sequence.</title>
        <authorList>
            <person name="Kurata A."/>
            <person name="Hirose Y."/>
            <person name="Kishimoto N."/>
            <person name="Kobayashi T."/>
        </authorList>
    </citation>
    <scope>NUCLEOTIDE SEQUENCE [LARGE SCALE GENOMIC DNA]</scope>
    <source>
        <strain evidence="5 6">JAM AC0309</strain>
    </source>
</reference>
<evidence type="ECO:0000259" key="4">
    <source>
        <dbReference type="Pfam" id="PF02875"/>
    </source>
</evidence>